<comment type="caution">
    <text evidence="9">The sequence shown here is derived from an EMBL/GenBank/DDBJ whole genome shotgun (WGS) entry which is preliminary data.</text>
</comment>
<evidence type="ECO:0000313" key="9">
    <source>
        <dbReference type="EMBL" id="GAX24172.1"/>
    </source>
</evidence>
<evidence type="ECO:0000313" key="10">
    <source>
        <dbReference type="Proteomes" id="UP000198406"/>
    </source>
</evidence>
<name>A0A1Z5KDG8_FISSO</name>
<dbReference type="AlphaFoldDB" id="A0A1Z5KDG8"/>
<dbReference type="Gene3D" id="2.30.30.140">
    <property type="match status" value="1"/>
</dbReference>
<dbReference type="PROSITE" id="PS50014">
    <property type="entry name" value="BROMODOMAIN_2"/>
    <property type="match status" value="1"/>
</dbReference>
<dbReference type="InterPro" id="IPR036427">
    <property type="entry name" value="Bromodomain-like_sf"/>
</dbReference>
<dbReference type="PROSITE" id="PS50812">
    <property type="entry name" value="PWWP"/>
    <property type="match status" value="1"/>
</dbReference>
<keyword evidence="1" id="KW-0479">Metal-binding</keyword>
<feature type="domain" description="PWWP" evidence="8">
    <location>
        <begin position="254"/>
        <end position="298"/>
    </location>
</feature>
<accession>A0A1Z5KDG8</accession>
<proteinExistence type="predicted"/>
<evidence type="ECO:0000256" key="3">
    <source>
        <dbReference type="ARBA" id="ARBA00022833"/>
    </source>
</evidence>
<evidence type="ECO:0000259" key="8">
    <source>
        <dbReference type="PROSITE" id="PS50812"/>
    </source>
</evidence>
<dbReference type="Gene3D" id="1.20.920.10">
    <property type="entry name" value="Bromodomain-like"/>
    <property type="match status" value="1"/>
</dbReference>
<evidence type="ECO:0000259" key="7">
    <source>
        <dbReference type="PROSITE" id="PS50014"/>
    </source>
</evidence>
<feature type="compositionally biased region" description="Basic and acidic residues" evidence="6">
    <location>
        <begin position="53"/>
        <end position="62"/>
    </location>
</feature>
<dbReference type="SUPFAM" id="SSF63748">
    <property type="entry name" value="Tudor/PWWP/MBT"/>
    <property type="match status" value="1"/>
</dbReference>
<keyword evidence="10" id="KW-1185">Reference proteome</keyword>
<dbReference type="InParanoid" id="A0A1Z5KDG8"/>
<dbReference type="Pfam" id="PF00628">
    <property type="entry name" value="PHD"/>
    <property type="match status" value="1"/>
</dbReference>
<organism evidence="9 10">
    <name type="scientific">Fistulifera solaris</name>
    <name type="common">Oleaginous diatom</name>
    <dbReference type="NCBI Taxonomy" id="1519565"/>
    <lineage>
        <taxon>Eukaryota</taxon>
        <taxon>Sar</taxon>
        <taxon>Stramenopiles</taxon>
        <taxon>Ochrophyta</taxon>
        <taxon>Bacillariophyta</taxon>
        <taxon>Bacillariophyceae</taxon>
        <taxon>Bacillariophycidae</taxon>
        <taxon>Naviculales</taxon>
        <taxon>Naviculaceae</taxon>
        <taxon>Fistulifera</taxon>
    </lineage>
</organism>
<feature type="domain" description="Bromo" evidence="7">
    <location>
        <begin position="701"/>
        <end position="771"/>
    </location>
</feature>
<dbReference type="Pfam" id="PF00439">
    <property type="entry name" value="Bromodomain"/>
    <property type="match status" value="1"/>
</dbReference>
<keyword evidence="2" id="KW-0863">Zinc-finger</keyword>
<evidence type="ECO:0000256" key="1">
    <source>
        <dbReference type="ARBA" id="ARBA00022723"/>
    </source>
</evidence>
<gene>
    <name evidence="9" type="ORF">FisN_4Lh257</name>
</gene>
<dbReference type="InterPro" id="IPR001965">
    <property type="entry name" value="Znf_PHD"/>
</dbReference>
<feature type="compositionally biased region" description="Polar residues" evidence="6">
    <location>
        <begin position="40"/>
        <end position="50"/>
    </location>
</feature>
<dbReference type="Gene3D" id="2.30.30.1150">
    <property type="match status" value="1"/>
</dbReference>
<dbReference type="GO" id="GO:0008270">
    <property type="term" value="F:zinc ion binding"/>
    <property type="evidence" value="ECO:0007669"/>
    <property type="project" value="UniProtKB-KW"/>
</dbReference>
<dbReference type="Gene3D" id="3.30.40.10">
    <property type="entry name" value="Zinc/RING finger domain, C3HC4 (zinc finger)"/>
    <property type="match status" value="1"/>
</dbReference>
<evidence type="ECO:0000256" key="5">
    <source>
        <dbReference type="PROSITE-ProRule" id="PRU00035"/>
    </source>
</evidence>
<dbReference type="InterPro" id="IPR000313">
    <property type="entry name" value="PWWP_dom"/>
</dbReference>
<reference evidence="9 10" key="1">
    <citation type="journal article" date="2015" name="Plant Cell">
        <title>Oil accumulation by the oleaginous diatom Fistulifera solaris as revealed by the genome and transcriptome.</title>
        <authorList>
            <person name="Tanaka T."/>
            <person name="Maeda Y."/>
            <person name="Veluchamy A."/>
            <person name="Tanaka M."/>
            <person name="Abida H."/>
            <person name="Marechal E."/>
            <person name="Bowler C."/>
            <person name="Muto M."/>
            <person name="Sunaga Y."/>
            <person name="Tanaka M."/>
            <person name="Yoshino T."/>
            <person name="Taniguchi T."/>
            <person name="Fukuda Y."/>
            <person name="Nemoto M."/>
            <person name="Matsumoto M."/>
            <person name="Wong P.S."/>
            <person name="Aburatani S."/>
            <person name="Fujibuchi W."/>
        </authorList>
    </citation>
    <scope>NUCLEOTIDE SEQUENCE [LARGE SCALE GENOMIC DNA]</scope>
    <source>
        <strain evidence="9 10">JPCC DA0580</strain>
    </source>
</reference>
<dbReference type="SMART" id="SM00249">
    <property type="entry name" value="PHD"/>
    <property type="match status" value="2"/>
</dbReference>
<dbReference type="SUPFAM" id="SSF47370">
    <property type="entry name" value="Bromodomain"/>
    <property type="match status" value="1"/>
</dbReference>
<dbReference type="InterPro" id="IPR011011">
    <property type="entry name" value="Znf_FYVE_PHD"/>
</dbReference>
<sequence length="980" mass="111666">MSESQSKFPPEILRAYKEAKERGLPDGWVCSIDDHHRRTWTSPDGRSCNSLRKALEILDESVRSSGVELGKRSSNFEDSSSSQKKAREDEEPGASSRASISAVLPSSEKDEEKSDEEGKAEDKEKVKQGRQPMPTRGRHRPQKTSKMLETPNIQETKGNGPLTLPLPPLDPEHSLDGKNHPTAPTTVHWDPKSVDGKKIGWKIRVALNSTTWTEGRIVRYDPYSHKHKIRLQHKGEERNVWIWIRNNQHNVNLATRIVWAHVKGYAWWPAMVMETNTYNPLSRHVQVEYFGTTRRAKIRDVDQYIRPFVPNECDPIVAETDLIRNAYDLACVEFEIIQKNRNEAALFYAEKSLHLCDQKAPMQIVGRRVQVFRDDVNYPYGDTVVGKVRKYSGFQKKFLVSFEVSEKTNSKYDATWMTLSTRNAKLQGKRTAHAEVTPEALLPFLVGYQADESDEYFKLLNDHCRGCVETWKKTDTLRVVCDQCDSSYHLGCFDPPLQQEQYQKLIKDGVPLLCPQCTMCRGCYQKDSTFGSHQLSPLPKNLSFPANETLNVCLPCREAYEVERYCPNCAHTFDDDRHNEVRYQHNWYSSREGCKHKTELVEDTEFPLVSGRFSDDCAIPRGLEVHPSRYYPEDTEFGMAESEMLGCDSCGGWVHAGCANLTKEEYEQILNGTHKPLAMGQEFLCRVCCRKRCLKIINELELQDRTKLFSQPISQANAPIYHDLIEGPVNFKVFTDRAQNDDYVSYVWTREFFELMVFNALSSYSNDKATWNEAKHFYQSGLKNVFQKIGKAAPPSIYDKDIINLLKAGKQVQCRSELDHARVATRAENKYCAVGKMTPAAGVSLLKNGDHGGSIPFNASQLSASVNRNMRRGNSNNGRPVTTATGLSLAGPLPPAQEKAPCNQLALGRMVLYRKKADGIFWIRCKVEKREQLRVDEIGENGNISTRETVLHVIKCCEDCTVSYRVDLKQSEQLKNLIWI</sequence>
<dbReference type="Pfam" id="PF00855">
    <property type="entry name" value="PWWP"/>
    <property type="match status" value="1"/>
</dbReference>
<dbReference type="EMBL" id="BDSP01000207">
    <property type="protein sequence ID" value="GAX24172.1"/>
    <property type="molecule type" value="Genomic_DNA"/>
</dbReference>
<dbReference type="SUPFAM" id="SSF57903">
    <property type="entry name" value="FYVE/PHD zinc finger"/>
    <property type="match status" value="2"/>
</dbReference>
<evidence type="ECO:0000256" key="2">
    <source>
        <dbReference type="ARBA" id="ARBA00022771"/>
    </source>
</evidence>
<evidence type="ECO:0008006" key="11">
    <source>
        <dbReference type="Google" id="ProtNLM"/>
    </source>
</evidence>
<evidence type="ECO:0000256" key="4">
    <source>
        <dbReference type="ARBA" id="ARBA00023117"/>
    </source>
</evidence>
<feature type="compositionally biased region" description="Basic and acidic residues" evidence="6">
    <location>
        <begin position="107"/>
        <end position="127"/>
    </location>
</feature>
<evidence type="ECO:0000256" key="6">
    <source>
        <dbReference type="SAM" id="MobiDB-lite"/>
    </source>
</evidence>
<feature type="compositionally biased region" description="Polar residues" evidence="6">
    <location>
        <begin position="144"/>
        <end position="157"/>
    </location>
</feature>
<feature type="region of interest" description="Disordered" evidence="6">
    <location>
        <begin position="24"/>
        <end position="163"/>
    </location>
</feature>
<dbReference type="Proteomes" id="UP000198406">
    <property type="component" value="Unassembled WGS sequence"/>
</dbReference>
<dbReference type="InterPro" id="IPR001487">
    <property type="entry name" value="Bromodomain"/>
</dbReference>
<keyword evidence="4 5" id="KW-0103">Bromodomain</keyword>
<dbReference type="OrthoDB" id="52970at2759"/>
<dbReference type="InterPro" id="IPR013083">
    <property type="entry name" value="Znf_RING/FYVE/PHD"/>
</dbReference>
<dbReference type="InterPro" id="IPR019787">
    <property type="entry name" value="Znf_PHD-finger"/>
</dbReference>
<protein>
    <recommendedName>
        <fullName evidence="11">PWWP domain-containing protein</fullName>
    </recommendedName>
</protein>
<dbReference type="CDD" id="cd05162">
    <property type="entry name" value="PWWP"/>
    <property type="match status" value="1"/>
</dbReference>
<keyword evidence="3" id="KW-0862">Zinc</keyword>